<dbReference type="SUPFAM" id="SSF52540">
    <property type="entry name" value="P-loop containing nucleoside triphosphate hydrolases"/>
    <property type="match status" value="1"/>
</dbReference>
<feature type="domain" description="HTH cro/C1-type" evidence="3">
    <location>
        <begin position="22"/>
        <end position="77"/>
    </location>
</feature>
<dbReference type="SUPFAM" id="SSF47413">
    <property type="entry name" value="lambda repressor-like DNA-binding domains"/>
    <property type="match status" value="1"/>
</dbReference>
<dbReference type="InterPro" id="IPR010982">
    <property type="entry name" value="Lambda_DNA-bd_dom_sf"/>
</dbReference>
<accession>A0A5N8WF37</accession>
<dbReference type="InterPro" id="IPR001680">
    <property type="entry name" value="WD40_rpt"/>
</dbReference>
<dbReference type="Pfam" id="PF20703">
    <property type="entry name" value="nSTAND1"/>
    <property type="match status" value="1"/>
</dbReference>
<dbReference type="OrthoDB" id="134501at2"/>
<dbReference type="RefSeq" id="WP_152791305.1">
    <property type="nucleotide sequence ID" value="NZ_BAABEQ010000005.1"/>
</dbReference>
<dbReference type="PANTHER" id="PTHR19879">
    <property type="entry name" value="TRANSCRIPTION INITIATION FACTOR TFIID"/>
    <property type="match status" value="1"/>
</dbReference>
<keyword evidence="4" id="KW-0238">DNA-binding</keyword>
<proteinExistence type="predicted"/>
<dbReference type="Gene3D" id="1.10.260.40">
    <property type="entry name" value="lambda repressor-like DNA-binding domains"/>
    <property type="match status" value="1"/>
</dbReference>
<dbReference type="SMART" id="SM00530">
    <property type="entry name" value="HTH_XRE"/>
    <property type="match status" value="1"/>
</dbReference>
<sequence length="1276" mass="139036">MGRRETPLDPAAGPVQRFAYELRKLRQEADGLTYREMARRAHYSVTTLSQAAAGEQLPSLAVTLAYVKACGGAPEEWERRWHEASEESATTLGNDEAADAPYQGLSRYEPADHDRFFGRDDLVDALRALTASHRFTAVFGPSGSGKSSLLRAGLIPTLQKSGQTSQSGQSSQSGPTGPAALRILTPGEHPLRTHEDALKPKEDGGPGDTVLVVDQFEEVFTLCRDQAERTQFIDRLLAARTDPGSRLRVVIAVRADFYGRCAEHRALADALSEASLLVGPMTRAELREAVIRPAQSAGLIVERDLTAHLVDEVDGEPGGLPLLSHALRETWLRRRGRALTMAAYEAAGGVRGAIAKTAEDVYATLSPEQAALARQLLLRLITPGEGSQDTRRPVDRTELDFAPAGEVALVLERLTRARLLTLDDDTVDLAHEALITSWPRLRTWIEETRERLRTHRRLTEAARAWDDLGRDPGALYRGTRLATADEHLADQPLTPLEEAFLTASRTTRTTELRRRRGLFTALATLLVLALIAGVTAWQQSRTSDRRHREAEARRIAAVADSMRATDPVAAARLSVAAWKLAHTVETRSALLSALNHHEQDSFTVPERGTDTAVRRLTADGRTLVSASRDHVRVWDLRTHRRTHSHPGPGKRLTGPLNDVISPDGRTIALSGTKGVALWDIRTGRLTGRLDGMEMPTVRFSRDGRVLLADDGGALRVWDVRSRRLLLRVPLGEATTWDAVLSDDGRRLALCADRYPLRIWDVARRGTLRLPWAAELGRDSCDQVQLAFSPDGTDIALASPTDITVRDITTGEELAGMEARTPGEVRFSPEGEFLIAIDETGEFLLWRLASPGATPVWRHSLANETAHHHEVDFAAGEIHYLNGSGTAVRSLRLGPAITSRWRSQAVDDALLSPDGRTLATLRVGTDKGDERSVRLQDTRTGRTVLTMPRKPCSDDDATDEAVDDSAPGDATGAVEPPRVTGPGNADVVQVTMDCSNLMAFSADGRFFAYAPSHTLSTDPSGQRITVWDLATRREHATLAVRPGANTVTGVVGLALSDDGRTLFVSREANRQVVEVWDLRRERRARTLNGISAAVMAVRDDQRTLVASPNRVADLRTGRSGYRALGDNEPAVLAFSPDGTYFAAGDRLGHVTVWDGDVRNRIGVLGGTGSDEIITALAFSPDGRTLAVAGDEGTVQLWDVASSRPLGSALPTPGDSPLTLAFDRDGTTLYVAGEHVPLRTYDVAPAHVVRQVCERAGSGLSRADWTTYLPDLPYERTC</sequence>
<dbReference type="AlphaFoldDB" id="A0A5N8WF37"/>
<keyword evidence="1" id="KW-0853">WD repeat</keyword>
<dbReference type="SMART" id="SM00320">
    <property type="entry name" value="WD40"/>
    <property type="match status" value="7"/>
</dbReference>
<dbReference type="InterPro" id="IPR001387">
    <property type="entry name" value="Cro/C1-type_HTH"/>
</dbReference>
<feature type="compositionally biased region" description="Acidic residues" evidence="2">
    <location>
        <begin position="953"/>
        <end position="962"/>
    </location>
</feature>
<feature type="region of interest" description="Disordered" evidence="2">
    <location>
        <begin position="944"/>
        <end position="981"/>
    </location>
</feature>
<comment type="caution">
    <text evidence="4">The sequence shown here is derived from an EMBL/GenBank/DDBJ whole genome shotgun (WGS) entry which is preliminary data.</text>
</comment>
<dbReference type="CDD" id="cd00093">
    <property type="entry name" value="HTH_XRE"/>
    <property type="match status" value="1"/>
</dbReference>
<dbReference type="InterPro" id="IPR027417">
    <property type="entry name" value="P-loop_NTPase"/>
</dbReference>
<dbReference type="SUPFAM" id="SSF50998">
    <property type="entry name" value="Quinoprotein alcohol dehydrogenase-like"/>
    <property type="match status" value="1"/>
</dbReference>
<dbReference type="InterPro" id="IPR049052">
    <property type="entry name" value="nSTAND1"/>
</dbReference>
<dbReference type="SUPFAM" id="SSF75011">
    <property type="entry name" value="3-carboxy-cis,cis-mucoante lactonizing enzyme"/>
    <property type="match status" value="1"/>
</dbReference>
<evidence type="ECO:0000259" key="3">
    <source>
        <dbReference type="PROSITE" id="PS50943"/>
    </source>
</evidence>
<dbReference type="GO" id="GO:0003677">
    <property type="term" value="F:DNA binding"/>
    <property type="evidence" value="ECO:0007669"/>
    <property type="project" value="UniProtKB-KW"/>
</dbReference>
<keyword evidence="5" id="KW-1185">Reference proteome</keyword>
<dbReference type="Gene3D" id="2.130.10.10">
    <property type="entry name" value="YVTN repeat-like/Quinoprotein amine dehydrogenase"/>
    <property type="match status" value="4"/>
</dbReference>
<dbReference type="PANTHER" id="PTHR19879:SF9">
    <property type="entry name" value="TRANSCRIPTION INITIATION FACTOR TFIID SUBUNIT 5"/>
    <property type="match status" value="1"/>
</dbReference>
<protein>
    <submittedName>
        <fullName evidence="4">DNA-binding protein</fullName>
    </submittedName>
</protein>
<organism evidence="4 5">
    <name type="scientific">Streptomyces phyllanthi</name>
    <dbReference type="NCBI Taxonomy" id="1803180"/>
    <lineage>
        <taxon>Bacteria</taxon>
        <taxon>Bacillati</taxon>
        <taxon>Actinomycetota</taxon>
        <taxon>Actinomycetes</taxon>
        <taxon>Kitasatosporales</taxon>
        <taxon>Streptomycetaceae</taxon>
        <taxon>Streptomyces</taxon>
    </lineage>
</organism>
<evidence type="ECO:0000313" key="5">
    <source>
        <dbReference type="Proteomes" id="UP000326979"/>
    </source>
</evidence>
<dbReference type="Pfam" id="PF00400">
    <property type="entry name" value="WD40"/>
    <property type="match status" value="2"/>
</dbReference>
<dbReference type="PROSITE" id="PS50082">
    <property type="entry name" value="WD_REPEATS_2"/>
    <property type="match status" value="1"/>
</dbReference>
<evidence type="ECO:0000313" key="4">
    <source>
        <dbReference type="EMBL" id="MPY46101.1"/>
    </source>
</evidence>
<feature type="repeat" description="WD" evidence="1">
    <location>
        <begin position="1165"/>
        <end position="1206"/>
    </location>
</feature>
<dbReference type="EMBL" id="VJZE01000577">
    <property type="protein sequence ID" value="MPY46101.1"/>
    <property type="molecule type" value="Genomic_DNA"/>
</dbReference>
<feature type="region of interest" description="Disordered" evidence="2">
    <location>
        <begin position="160"/>
        <end position="183"/>
    </location>
</feature>
<dbReference type="InterPro" id="IPR015943">
    <property type="entry name" value="WD40/YVTN_repeat-like_dom_sf"/>
</dbReference>
<gene>
    <name evidence="4" type="ORF">FNH04_41220</name>
</gene>
<dbReference type="InterPro" id="IPR011047">
    <property type="entry name" value="Quinoprotein_ADH-like_sf"/>
</dbReference>
<evidence type="ECO:0000256" key="2">
    <source>
        <dbReference type="SAM" id="MobiDB-lite"/>
    </source>
</evidence>
<dbReference type="Pfam" id="PF13560">
    <property type="entry name" value="HTH_31"/>
    <property type="match status" value="1"/>
</dbReference>
<dbReference type="PROSITE" id="PS50294">
    <property type="entry name" value="WD_REPEATS_REGION"/>
    <property type="match status" value="1"/>
</dbReference>
<name>A0A5N8WF37_9ACTN</name>
<dbReference type="Proteomes" id="UP000326979">
    <property type="component" value="Unassembled WGS sequence"/>
</dbReference>
<evidence type="ECO:0000256" key="1">
    <source>
        <dbReference type="PROSITE-ProRule" id="PRU00221"/>
    </source>
</evidence>
<feature type="compositionally biased region" description="Low complexity" evidence="2">
    <location>
        <begin position="161"/>
        <end position="178"/>
    </location>
</feature>
<dbReference type="PROSITE" id="PS50943">
    <property type="entry name" value="HTH_CROC1"/>
    <property type="match status" value="1"/>
</dbReference>
<reference evidence="4 5" key="1">
    <citation type="submission" date="2019-07" db="EMBL/GenBank/DDBJ databases">
        <title>New species of Amycolatopsis and Streptomyces.</title>
        <authorList>
            <person name="Duangmal K."/>
            <person name="Teo W.F.A."/>
            <person name="Lipun K."/>
        </authorList>
    </citation>
    <scope>NUCLEOTIDE SEQUENCE [LARGE SCALE GENOMIC DNA]</scope>
    <source>
        <strain evidence="4 5">TISTR 2346</strain>
    </source>
</reference>
<dbReference type="Gene3D" id="3.40.50.300">
    <property type="entry name" value="P-loop containing nucleotide triphosphate hydrolases"/>
    <property type="match status" value="1"/>
</dbReference>